<dbReference type="RefSeq" id="WP_014127625.1">
    <property type="nucleotide sequence ID" value="NC_016070.1"/>
</dbReference>
<comment type="cofactor">
    <cofactor evidence="1 5">
        <name>pyridoxal 5'-phosphate</name>
        <dbReference type="ChEBI" id="CHEBI:597326"/>
    </cofactor>
</comment>
<dbReference type="GeneID" id="11262635"/>
<dbReference type="InterPro" id="IPR015424">
    <property type="entry name" value="PyrdxlP-dep_Trfase"/>
</dbReference>
<dbReference type="InterPro" id="IPR015421">
    <property type="entry name" value="PyrdxlP-dep_Trfase_major"/>
</dbReference>
<dbReference type="SUPFAM" id="SSF53383">
    <property type="entry name" value="PLP-dependent transferases"/>
    <property type="match status" value="1"/>
</dbReference>
<dbReference type="HOGENOM" id="CLU_017584_4_3_2"/>
<dbReference type="GO" id="GO:0030170">
    <property type="term" value="F:pyridoxal phosphate binding"/>
    <property type="evidence" value="ECO:0007669"/>
    <property type="project" value="InterPro"/>
</dbReference>
<accession>G4RLC6</accession>
<dbReference type="Proteomes" id="UP000002654">
    <property type="component" value="Chromosome"/>
</dbReference>
<protein>
    <recommendedName>
        <fullName evidence="5">Aminotransferase</fullName>
        <ecNumber evidence="5">2.6.1.-</ecNumber>
    </recommendedName>
</protein>
<dbReference type="InterPro" id="IPR004839">
    <property type="entry name" value="Aminotransferase_I/II_large"/>
</dbReference>
<dbReference type="PANTHER" id="PTHR43488:SF2">
    <property type="entry name" value="GLUTAMATE-PYRUVATE AMINOTRANSFERASE ALAA"/>
    <property type="match status" value="1"/>
</dbReference>
<evidence type="ECO:0000256" key="3">
    <source>
        <dbReference type="ARBA" id="ARBA00022679"/>
    </source>
</evidence>
<keyword evidence="2 5" id="KW-0032">Aminotransferase</keyword>
<evidence type="ECO:0000256" key="4">
    <source>
        <dbReference type="ARBA" id="ARBA00022898"/>
    </source>
</evidence>
<dbReference type="KEGG" id="ttn:TTX_1750"/>
<keyword evidence="4" id="KW-0663">Pyridoxal phosphate</keyword>
<dbReference type="InterPro" id="IPR051926">
    <property type="entry name" value="Ala_Aminotransferase"/>
</dbReference>
<sequence length="333" mass="37315">MELVDILSEIRRVNPPHRLDVGEPDVKPPPQVFEYLKGLEYAPYGPSEGEPELRERVAELFKVDKNEVVVVSGGRHGLAALMWIFRKRGLITPKPYYSGYIEIASNFEIPLSFIETSRETGWIPSFSERGVYLVNYPNNPTGAVLPRHKVRELVDVAEFIISDEVYRDIVFEPFTSPLEFTSNVAVVYSFSKIFSVPGFRVGVVIAPRDIARAVVKFNRATINSAPPILQKAVAQLVPQIPKLGSLLSEIYRRRAELAERVLKLDFARPRGAFYLFPRVKCGSIEFFRGALKVGVSVLPGESFGDQGHVRIALVEPEDRLADAFDKLNGVCPT</sequence>
<dbReference type="Pfam" id="PF00155">
    <property type="entry name" value="Aminotran_1_2"/>
    <property type="match status" value="1"/>
</dbReference>
<dbReference type="EMBL" id="FN869859">
    <property type="protein sequence ID" value="CCC82371.1"/>
    <property type="molecule type" value="Genomic_DNA"/>
</dbReference>
<name>G4RLC6_THETK</name>
<dbReference type="EC" id="2.6.1.-" evidence="5"/>
<dbReference type="InterPro" id="IPR004838">
    <property type="entry name" value="NHTrfase_class1_PyrdxlP-BS"/>
</dbReference>
<feature type="domain" description="Aminotransferase class I/classII large" evidence="6">
    <location>
        <begin position="19"/>
        <end position="317"/>
    </location>
</feature>
<evidence type="ECO:0000313" key="8">
    <source>
        <dbReference type="Proteomes" id="UP000002654"/>
    </source>
</evidence>
<dbReference type="OrthoDB" id="372018at2157"/>
<comment type="similarity">
    <text evidence="5">Belongs to the class-I pyridoxal-phosphate-dependent aminotransferase family.</text>
</comment>
<dbReference type="PANTHER" id="PTHR43488">
    <property type="entry name" value="GLUTAMATE-PYRUVATE AMINOTRANSFERASE ALAA"/>
    <property type="match status" value="1"/>
</dbReference>
<gene>
    <name evidence="7" type="primary">aspB-2</name>
    <name evidence="7" type="ordered locus">TTX_1750</name>
</gene>
<dbReference type="PaxDb" id="768679-TTX_1750"/>
<dbReference type="PROSITE" id="PS00105">
    <property type="entry name" value="AA_TRANSFER_CLASS_1"/>
    <property type="match status" value="1"/>
</dbReference>
<evidence type="ECO:0000256" key="5">
    <source>
        <dbReference type="RuleBase" id="RU000481"/>
    </source>
</evidence>
<proteinExistence type="inferred from homology"/>
<dbReference type="Gene3D" id="3.40.640.10">
    <property type="entry name" value="Type I PLP-dependent aspartate aminotransferase-like (Major domain)"/>
    <property type="match status" value="1"/>
</dbReference>
<dbReference type="STRING" id="768679.TTX_1750"/>
<dbReference type="AlphaFoldDB" id="G4RLC6"/>
<evidence type="ECO:0000313" key="7">
    <source>
        <dbReference type="EMBL" id="CCC82371.1"/>
    </source>
</evidence>
<dbReference type="eggNOG" id="arCOG04333">
    <property type="taxonomic scope" value="Archaea"/>
</dbReference>
<evidence type="ECO:0000259" key="6">
    <source>
        <dbReference type="Pfam" id="PF00155"/>
    </source>
</evidence>
<evidence type="ECO:0000256" key="1">
    <source>
        <dbReference type="ARBA" id="ARBA00001933"/>
    </source>
</evidence>
<evidence type="ECO:0000256" key="2">
    <source>
        <dbReference type="ARBA" id="ARBA00022576"/>
    </source>
</evidence>
<reference evidence="7 8" key="1">
    <citation type="journal article" date="2011" name="PLoS ONE">
        <title>The complete genome sequence of Thermoproteus tenax: a physiologically versatile member of the Crenarchaeota.</title>
        <authorList>
            <person name="Siebers B."/>
            <person name="Zaparty M."/>
            <person name="Raddatz G."/>
            <person name="Tjaden B."/>
            <person name="Albers S.V."/>
            <person name="Bell S.D."/>
            <person name="Blombach F."/>
            <person name="Kletzin A."/>
            <person name="Kyrpides N."/>
            <person name="Lanz C."/>
            <person name="Plagens A."/>
            <person name="Rampp M."/>
            <person name="Rosinus A."/>
            <person name="von Jan M."/>
            <person name="Makarova K.S."/>
            <person name="Klenk H.P."/>
            <person name="Schuster S.C."/>
            <person name="Hensel R."/>
        </authorList>
    </citation>
    <scope>NUCLEOTIDE SEQUENCE [LARGE SCALE GENOMIC DNA]</scope>
    <source>
        <strain evidence="8">ATCC 35583 / DSM 2078 / JCM 9277 / NBRC 100435 / Kra 1</strain>
    </source>
</reference>
<keyword evidence="8" id="KW-1185">Reference proteome</keyword>
<organism evidence="7 8">
    <name type="scientific">Thermoproteus tenax (strain ATCC 35583 / DSM 2078 / JCM 9277 / NBRC 100435 / Kra 1)</name>
    <dbReference type="NCBI Taxonomy" id="768679"/>
    <lineage>
        <taxon>Archaea</taxon>
        <taxon>Thermoproteota</taxon>
        <taxon>Thermoprotei</taxon>
        <taxon>Thermoproteales</taxon>
        <taxon>Thermoproteaceae</taxon>
        <taxon>Thermoproteus</taxon>
    </lineage>
</organism>
<dbReference type="PATRIC" id="fig|768679.9.peg.1771"/>
<dbReference type="GO" id="GO:0008483">
    <property type="term" value="F:transaminase activity"/>
    <property type="evidence" value="ECO:0007669"/>
    <property type="project" value="UniProtKB-KW"/>
</dbReference>
<keyword evidence="3 5" id="KW-0808">Transferase</keyword>
<dbReference type="CDD" id="cd00609">
    <property type="entry name" value="AAT_like"/>
    <property type="match status" value="1"/>
</dbReference>